<proteinExistence type="predicted"/>
<dbReference type="Proteomes" id="UP000721954">
    <property type="component" value="Unassembled WGS sequence"/>
</dbReference>
<gene>
    <name evidence="3" type="ORF">JW613_15655</name>
</gene>
<dbReference type="RefSeq" id="WP_209211421.1">
    <property type="nucleotide sequence ID" value="NZ_JAFFZM010000008.1"/>
</dbReference>
<name>A0ABS3XWC6_9ACTN</name>
<dbReference type="SUPFAM" id="SSF47413">
    <property type="entry name" value="lambda repressor-like DNA-binding domains"/>
    <property type="match status" value="1"/>
</dbReference>
<feature type="compositionally biased region" description="Basic and acidic residues" evidence="1">
    <location>
        <begin position="105"/>
        <end position="137"/>
    </location>
</feature>
<dbReference type="SMART" id="SM00530">
    <property type="entry name" value="HTH_XRE"/>
    <property type="match status" value="1"/>
</dbReference>
<feature type="domain" description="HTH cro/C1-type" evidence="2">
    <location>
        <begin position="13"/>
        <end position="67"/>
    </location>
</feature>
<comment type="caution">
    <text evidence="3">The sequence shown here is derived from an EMBL/GenBank/DDBJ whole genome shotgun (WGS) entry which is preliminary data.</text>
</comment>
<dbReference type="CDD" id="cd00093">
    <property type="entry name" value="HTH_XRE"/>
    <property type="match status" value="1"/>
</dbReference>
<dbReference type="GeneID" id="96260043"/>
<dbReference type="Gene3D" id="1.10.260.40">
    <property type="entry name" value="lambda repressor-like DNA-binding domains"/>
    <property type="match status" value="1"/>
</dbReference>
<dbReference type="InterPro" id="IPR010982">
    <property type="entry name" value="Lambda_DNA-bd_dom_sf"/>
</dbReference>
<evidence type="ECO:0000313" key="4">
    <source>
        <dbReference type="Proteomes" id="UP000721954"/>
    </source>
</evidence>
<sequence>MRGLEEEHAGVRIAHQRKLAGLTQRGLAARLPYSYSLLRQVEEGRKNASPDLVSAVARELRIDVTVLTGQPYVTELQQDRLAALIRPIREALDLYDLYDVSDLSHTSDGRHASDGRHVSDRHDMSDQRAADRRDVSDRCAVSGPHDAGGTRAQHDARTPAQLAAQADELCRMVRATQLSKAAHALPAFIAEVTAAAHRSRTTALWQTLGSAYRTAHDIATKLGFYDLATIALDRLGWAAERGSDPLLAAVRQYMRALTYFREGEHTIGLRLIDAGHRVLSRVDSAEQEARDTLVVRGQLHLGASVIAARAHDADAVGSHLREAASYARRTGEAERVYWLSFGPANVAVHEVSAQVEMRRYGKALEKSRDVRLPHGWPMSRRAHFYVDRARAEMETGHSDAALGSVVTARKLAPEQTRYHPGARETISGLVAQRRRTPDSLDNMAAWLCL</sequence>
<reference evidence="3 4" key="1">
    <citation type="submission" date="2021-02" db="EMBL/GenBank/DDBJ databases">
        <title>Streptomyces spirodelae sp. nov., isolated from duckweed.</title>
        <authorList>
            <person name="Saimee Y."/>
            <person name="Duangmal K."/>
        </authorList>
    </citation>
    <scope>NUCLEOTIDE SEQUENCE [LARGE SCALE GENOMIC DNA]</scope>
    <source>
        <strain evidence="3 4">DSM 42105</strain>
    </source>
</reference>
<dbReference type="Pfam" id="PF13560">
    <property type="entry name" value="HTH_31"/>
    <property type="match status" value="1"/>
</dbReference>
<organism evidence="3 4">
    <name type="scientific">Streptomyces smyrnaeus</name>
    <dbReference type="NCBI Taxonomy" id="1387713"/>
    <lineage>
        <taxon>Bacteria</taxon>
        <taxon>Bacillati</taxon>
        <taxon>Actinomycetota</taxon>
        <taxon>Actinomycetes</taxon>
        <taxon>Kitasatosporales</taxon>
        <taxon>Streptomycetaceae</taxon>
        <taxon>Streptomyces</taxon>
    </lineage>
</organism>
<dbReference type="InterPro" id="IPR001387">
    <property type="entry name" value="Cro/C1-type_HTH"/>
</dbReference>
<evidence type="ECO:0000259" key="2">
    <source>
        <dbReference type="PROSITE" id="PS50943"/>
    </source>
</evidence>
<accession>A0ABS3XWC6</accession>
<evidence type="ECO:0000256" key="1">
    <source>
        <dbReference type="SAM" id="MobiDB-lite"/>
    </source>
</evidence>
<protein>
    <submittedName>
        <fullName evidence="3">Helix-turn-helix transcriptional regulator</fullName>
    </submittedName>
</protein>
<dbReference type="EMBL" id="JAFFZM010000008">
    <property type="protein sequence ID" value="MBO8199721.1"/>
    <property type="molecule type" value="Genomic_DNA"/>
</dbReference>
<dbReference type="PROSITE" id="PS50943">
    <property type="entry name" value="HTH_CROC1"/>
    <property type="match status" value="1"/>
</dbReference>
<feature type="region of interest" description="Disordered" evidence="1">
    <location>
        <begin position="105"/>
        <end position="158"/>
    </location>
</feature>
<keyword evidence="4" id="KW-1185">Reference proteome</keyword>
<evidence type="ECO:0000313" key="3">
    <source>
        <dbReference type="EMBL" id="MBO8199721.1"/>
    </source>
</evidence>